<dbReference type="Pfam" id="PF14223">
    <property type="entry name" value="Retrotran_gag_2"/>
    <property type="match status" value="1"/>
</dbReference>
<dbReference type="PANTHER" id="PTHR47481:SF22">
    <property type="entry name" value="RETROTRANSPOSON GAG DOMAIN-CONTAINING PROTEIN"/>
    <property type="match status" value="1"/>
</dbReference>
<dbReference type="AlphaFoldDB" id="A0A803Q8Z8"/>
<reference evidence="2" key="2">
    <citation type="submission" date="2021-03" db="UniProtKB">
        <authorList>
            <consortium name="EnsemblPlants"/>
        </authorList>
    </citation>
    <scope>IDENTIFICATION</scope>
</reference>
<reference evidence="2" key="1">
    <citation type="submission" date="2018-11" db="EMBL/GenBank/DDBJ databases">
        <authorList>
            <person name="Grassa J C."/>
        </authorList>
    </citation>
    <scope>NUCLEOTIDE SEQUENCE [LARGE SCALE GENOMIC DNA]</scope>
</reference>
<protein>
    <submittedName>
        <fullName evidence="2">Uncharacterized protein</fullName>
    </submittedName>
</protein>
<proteinExistence type="predicted"/>
<feature type="region of interest" description="Disordered" evidence="1">
    <location>
        <begin position="248"/>
        <end position="308"/>
    </location>
</feature>
<dbReference type="Gramene" id="evm.model.08.1532">
    <property type="protein sequence ID" value="cds.evm.model.08.1532"/>
    <property type="gene ID" value="evm.TU.08.1532"/>
</dbReference>
<dbReference type="EMBL" id="UZAU01000713">
    <property type="status" value="NOT_ANNOTATED_CDS"/>
    <property type="molecule type" value="Genomic_DNA"/>
</dbReference>
<evidence type="ECO:0000256" key="1">
    <source>
        <dbReference type="SAM" id="MobiDB-lite"/>
    </source>
</evidence>
<feature type="compositionally biased region" description="Low complexity" evidence="1">
    <location>
        <begin position="271"/>
        <end position="287"/>
    </location>
</feature>
<keyword evidence="3" id="KW-1185">Reference proteome</keyword>
<dbReference type="Proteomes" id="UP000596661">
    <property type="component" value="Chromosome 8"/>
</dbReference>
<sequence length="308" mass="34027">MSLLQNTKKGSQSIDKYMLKMTSYVNGLQAAGNSISEEQQIIYVLIGVGSDYESVVVNLTSKDKLTLQEVQFMLRNHEMRLQLTHSIWSTPNFRTLQQCLRCRGKGNGSYQARGNSNGSRVIYPFCGRARHTAQRCYRRFDVSFTRVEKSAPTSSETAPHANIAFSLAPPDDGWNLDSGASNHVILDANNLMQRTSYKGMEKMVVGYSPAHKGYKCLHPSGRLYIAMSVTFAPHLVVPQLTPQSSMSTTHLATTSYSQSPPPSFPHPIYSPFPEHNSPTSSSSESTSAYQSIIEPTPQNVPSSFAPPP</sequence>
<dbReference type="PANTHER" id="PTHR47481">
    <property type="match status" value="1"/>
</dbReference>
<feature type="compositionally biased region" description="Pro residues" evidence="1">
    <location>
        <begin position="259"/>
        <end position="270"/>
    </location>
</feature>
<evidence type="ECO:0000313" key="3">
    <source>
        <dbReference type="Proteomes" id="UP000596661"/>
    </source>
</evidence>
<evidence type="ECO:0000313" key="2">
    <source>
        <dbReference type="EnsemblPlants" id="cds.evm.model.08.1532"/>
    </source>
</evidence>
<name>A0A803Q8Z8_CANSA</name>
<accession>A0A803Q8Z8</accession>
<dbReference type="EnsemblPlants" id="evm.model.08.1532">
    <property type="protein sequence ID" value="cds.evm.model.08.1532"/>
    <property type="gene ID" value="evm.TU.08.1532"/>
</dbReference>
<organism evidence="2 3">
    <name type="scientific">Cannabis sativa</name>
    <name type="common">Hemp</name>
    <name type="synonym">Marijuana</name>
    <dbReference type="NCBI Taxonomy" id="3483"/>
    <lineage>
        <taxon>Eukaryota</taxon>
        <taxon>Viridiplantae</taxon>
        <taxon>Streptophyta</taxon>
        <taxon>Embryophyta</taxon>
        <taxon>Tracheophyta</taxon>
        <taxon>Spermatophyta</taxon>
        <taxon>Magnoliopsida</taxon>
        <taxon>eudicotyledons</taxon>
        <taxon>Gunneridae</taxon>
        <taxon>Pentapetalae</taxon>
        <taxon>rosids</taxon>
        <taxon>fabids</taxon>
        <taxon>Rosales</taxon>
        <taxon>Cannabaceae</taxon>
        <taxon>Cannabis</taxon>
    </lineage>
</organism>